<evidence type="ECO:0000256" key="1">
    <source>
        <dbReference type="SAM" id="MobiDB-lite"/>
    </source>
</evidence>
<sequence>MGPSKWWSPRGDAALRAELDASRPVRELLREVADEPVPTVRSTSAWPKTSPACRRGAASPSEQTLIAQAISRGRGPSTPPRPGRRFHGAGHVRDRRRRVSAG</sequence>
<organism evidence="2 3">
    <name type="scientific">Spinactinospora alkalitolerans</name>
    <dbReference type="NCBI Taxonomy" id="687207"/>
    <lineage>
        <taxon>Bacteria</taxon>
        <taxon>Bacillati</taxon>
        <taxon>Actinomycetota</taxon>
        <taxon>Actinomycetes</taxon>
        <taxon>Streptosporangiales</taxon>
        <taxon>Nocardiopsidaceae</taxon>
        <taxon>Spinactinospora</taxon>
    </lineage>
</organism>
<reference evidence="2 3" key="1">
    <citation type="submission" date="2020-07" db="EMBL/GenBank/DDBJ databases">
        <title>Sequencing the genomes of 1000 actinobacteria strains.</title>
        <authorList>
            <person name="Klenk H.-P."/>
        </authorList>
    </citation>
    <scope>NUCLEOTIDE SEQUENCE [LARGE SCALE GENOMIC DNA]</scope>
    <source>
        <strain evidence="2 3">CXB654</strain>
    </source>
</reference>
<feature type="region of interest" description="Disordered" evidence="1">
    <location>
        <begin position="40"/>
        <end position="102"/>
    </location>
</feature>
<dbReference type="EMBL" id="JACCCC010000001">
    <property type="protein sequence ID" value="NYE48492.1"/>
    <property type="molecule type" value="Genomic_DNA"/>
</dbReference>
<evidence type="ECO:0000313" key="3">
    <source>
        <dbReference type="Proteomes" id="UP000589036"/>
    </source>
</evidence>
<dbReference type="AlphaFoldDB" id="A0A852TZL1"/>
<keyword evidence="3" id="KW-1185">Reference proteome</keyword>
<gene>
    <name evidence="2" type="ORF">HDA32_003612</name>
</gene>
<name>A0A852TZL1_9ACTN</name>
<evidence type="ECO:0000313" key="2">
    <source>
        <dbReference type="EMBL" id="NYE48492.1"/>
    </source>
</evidence>
<proteinExistence type="predicted"/>
<dbReference type="RefSeq" id="WP_179644265.1">
    <property type="nucleotide sequence ID" value="NZ_BAAAYY010000004.1"/>
</dbReference>
<feature type="compositionally biased region" description="Basic residues" evidence="1">
    <location>
        <begin position="82"/>
        <end position="102"/>
    </location>
</feature>
<accession>A0A852TZL1</accession>
<comment type="caution">
    <text evidence="2">The sequence shown here is derived from an EMBL/GenBank/DDBJ whole genome shotgun (WGS) entry which is preliminary data.</text>
</comment>
<protein>
    <submittedName>
        <fullName evidence="2">Uncharacterized protein</fullName>
    </submittedName>
</protein>
<dbReference type="Proteomes" id="UP000589036">
    <property type="component" value="Unassembled WGS sequence"/>
</dbReference>